<dbReference type="AlphaFoldDB" id="A0A6J4HYT1"/>
<proteinExistence type="predicted"/>
<name>A0A6J4HYT1_9CHLR</name>
<feature type="non-terminal residue" evidence="2">
    <location>
        <position position="1"/>
    </location>
</feature>
<dbReference type="EMBL" id="CADCTK010000290">
    <property type="protein sequence ID" value="CAA9236716.1"/>
    <property type="molecule type" value="Genomic_DNA"/>
</dbReference>
<feature type="region of interest" description="Disordered" evidence="1">
    <location>
        <begin position="1"/>
        <end position="24"/>
    </location>
</feature>
<sequence length="24" mass="2552">RIPVRSMASRQSSGSPPRSTPPSL</sequence>
<protein>
    <submittedName>
        <fullName evidence="2">Uncharacterized protein</fullName>
    </submittedName>
</protein>
<organism evidence="2">
    <name type="scientific">uncultured Chloroflexia bacterium</name>
    <dbReference type="NCBI Taxonomy" id="1672391"/>
    <lineage>
        <taxon>Bacteria</taxon>
        <taxon>Bacillati</taxon>
        <taxon>Chloroflexota</taxon>
        <taxon>Chloroflexia</taxon>
        <taxon>environmental samples</taxon>
    </lineage>
</organism>
<feature type="non-terminal residue" evidence="2">
    <location>
        <position position="24"/>
    </location>
</feature>
<evidence type="ECO:0000256" key="1">
    <source>
        <dbReference type="SAM" id="MobiDB-lite"/>
    </source>
</evidence>
<evidence type="ECO:0000313" key="2">
    <source>
        <dbReference type="EMBL" id="CAA9236716.1"/>
    </source>
</evidence>
<gene>
    <name evidence="2" type="ORF">AVDCRST_MAG26-1235</name>
</gene>
<accession>A0A6J4HYT1</accession>
<reference evidence="2" key="1">
    <citation type="submission" date="2020-02" db="EMBL/GenBank/DDBJ databases">
        <authorList>
            <person name="Meier V. D."/>
        </authorList>
    </citation>
    <scope>NUCLEOTIDE SEQUENCE</scope>
    <source>
        <strain evidence="2">AVDCRST_MAG26</strain>
    </source>
</reference>